<evidence type="ECO:0000313" key="2">
    <source>
        <dbReference type="Proteomes" id="UP000198755"/>
    </source>
</evidence>
<keyword evidence="2" id="KW-1185">Reference proteome</keyword>
<dbReference type="EMBL" id="FOSN01000030">
    <property type="protein sequence ID" value="SFK85291.1"/>
    <property type="molecule type" value="Genomic_DNA"/>
</dbReference>
<protein>
    <submittedName>
        <fullName evidence="1">Uncharacterized protein</fullName>
    </submittedName>
</protein>
<name>A0A1I4CZL3_9HYPH</name>
<organism evidence="1 2">
    <name type="scientific">Methylocapsa palsarum</name>
    <dbReference type="NCBI Taxonomy" id="1612308"/>
    <lineage>
        <taxon>Bacteria</taxon>
        <taxon>Pseudomonadati</taxon>
        <taxon>Pseudomonadota</taxon>
        <taxon>Alphaproteobacteria</taxon>
        <taxon>Hyphomicrobiales</taxon>
        <taxon>Beijerinckiaceae</taxon>
        <taxon>Methylocapsa</taxon>
    </lineage>
</organism>
<accession>A0A1I4CZL3</accession>
<sequence length="48" mass="5236">MRLLPRGVVYKNIKAPKASDRIVDESSTKSFAAEIPGNADRVATLVLH</sequence>
<dbReference type="AlphaFoldDB" id="A0A1I4CZL3"/>
<gene>
    <name evidence="1" type="ORF">SAMN05444581_13011</name>
</gene>
<reference evidence="1 2" key="1">
    <citation type="submission" date="2016-10" db="EMBL/GenBank/DDBJ databases">
        <authorList>
            <person name="de Groot N.N."/>
        </authorList>
    </citation>
    <scope>NUCLEOTIDE SEQUENCE [LARGE SCALE GENOMIC DNA]</scope>
    <source>
        <strain evidence="1 2">NE2</strain>
    </source>
</reference>
<proteinExistence type="predicted"/>
<evidence type="ECO:0000313" key="1">
    <source>
        <dbReference type="EMBL" id="SFK85291.1"/>
    </source>
</evidence>
<dbReference type="Proteomes" id="UP000198755">
    <property type="component" value="Unassembled WGS sequence"/>
</dbReference>